<evidence type="ECO:0000259" key="5">
    <source>
        <dbReference type="PROSITE" id="PS50110"/>
    </source>
</evidence>
<reference evidence="6" key="1">
    <citation type="submission" date="2021-01" db="EMBL/GenBank/DDBJ databases">
        <title>Genome sequence of strain Noviherbaspirillum sp. DKR-6.</title>
        <authorList>
            <person name="Chaudhary D.K."/>
        </authorList>
    </citation>
    <scope>NUCLEOTIDE SEQUENCE</scope>
    <source>
        <strain evidence="6">DKR-6</strain>
    </source>
</reference>
<dbReference type="PANTHER" id="PTHR45566:SF1">
    <property type="entry name" value="HTH-TYPE TRANSCRIPTIONAL REGULATOR YHJB-RELATED"/>
    <property type="match status" value="1"/>
</dbReference>
<keyword evidence="1 3" id="KW-0597">Phosphoprotein</keyword>
<dbReference type="Pfam" id="PF00196">
    <property type="entry name" value="GerE"/>
    <property type="match status" value="1"/>
</dbReference>
<keyword evidence="7" id="KW-1185">Reference proteome</keyword>
<evidence type="ECO:0000259" key="4">
    <source>
        <dbReference type="PROSITE" id="PS50043"/>
    </source>
</evidence>
<dbReference type="PROSITE" id="PS50110">
    <property type="entry name" value="RESPONSE_REGULATORY"/>
    <property type="match status" value="1"/>
</dbReference>
<name>A0A934T2I5_9BURK</name>
<dbReference type="RefSeq" id="WP_200596725.1">
    <property type="nucleotide sequence ID" value="NZ_JAEPBG010000015.1"/>
</dbReference>
<evidence type="ECO:0000313" key="7">
    <source>
        <dbReference type="Proteomes" id="UP000622890"/>
    </source>
</evidence>
<dbReference type="GO" id="GO:0003677">
    <property type="term" value="F:DNA binding"/>
    <property type="evidence" value="ECO:0007669"/>
    <property type="project" value="UniProtKB-KW"/>
</dbReference>
<dbReference type="InterPro" id="IPR000792">
    <property type="entry name" value="Tscrpt_reg_LuxR_C"/>
</dbReference>
<dbReference type="CDD" id="cd17535">
    <property type="entry name" value="REC_NarL-like"/>
    <property type="match status" value="1"/>
</dbReference>
<dbReference type="PROSITE" id="PS50043">
    <property type="entry name" value="HTH_LUXR_2"/>
    <property type="match status" value="1"/>
</dbReference>
<dbReference type="CDD" id="cd06170">
    <property type="entry name" value="LuxR_C_like"/>
    <property type="match status" value="1"/>
</dbReference>
<keyword evidence="2" id="KW-0238">DNA-binding</keyword>
<dbReference type="InterPro" id="IPR051015">
    <property type="entry name" value="EvgA-like"/>
</dbReference>
<proteinExistence type="predicted"/>
<comment type="caution">
    <text evidence="6">The sequence shown here is derived from an EMBL/GenBank/DDBJ whole genome shotgun (WGS) entry which is preliminary data.</text>
</comment>
<dbReference type="SUPFAM" id="SSF46894">
    <property type="entry name" value="C-terminal effector domain of the bipartite response regulators"/>
    <property type="match status" value="1"/>
</dbReference>
<protein>
    <submittedName>
        <fullName evidence="6">Response regulator transcription factor</fullName>
    </submittedName>
</protein>
<dbReference type="EMBL" id="JAEPBG010000015">
    <property type="protein sequence ID" value="MBK4737954.1"/>
    <property type="molecule type" value="Genomic_DNA"/>
</dbReference>
<feature type="domain" description="Response regulatory" evidence="5">
    <location>
        <begin position="2"/>
        <end position="122"/>
    </location>
</feature>
<dbReference type="Gene3D" id="3.40.50.2300">
    <property type="match status" value="1"/>
</dbReference>
<dbReference type="AlphaFoldDB" id="A0A934T2I5"/>
<dbReference type="SUPFAM" id="SSF52172">
    <property type="entry name" value="CheY-like"/>
    <property type="match status" value="1"/>
</dbReference>
<gene>
    <name evidence="6" type="ORF">JJB74_25310</name>
</gene>
<dbReference type="GO" id="GO:0006355">
    <property type="term" value="P:regulation of DNA-templated transcription"/>
    <property type="evidence" value="ECO:0007669"/>
    <property type="project" value="InterPro"/>
</dbReference>
<dbReference type="InterPro" id="IPR016032">
    <property type="entry name" value="Sig_transdc_resp-reg_C-effctor"/>
</dbReference>
<evidence type="ECO:0000256" key="1">
    <source>
        <dbReference type="ARBA" id="ARBA00022553"/>
    </source>
</evidence>
<dbReference type="PRINTS" id="PR00038">
    <property type="entry name" value="HTHLUXR"/>
</dbReference>
<feature type="modified residue" description="4-aspartylphosphate" evidence="3">
    <location>
        <position position="56"/>
    </location>
</feature>
<organism evidence="6 7">
    <name type="scientific">Noviherbaspirillum pedocola</name>
    <dbReference type="NCBI Taxonomy" id="2801341"/>
    <lineage>
        <taxon>Bacteria</taxon>
        <taxon>Pseudomonadati</taxon>
        <taxon>Pseudomonadota</taxon>
        <taxon>Betaproteobacteria</taxon>
        <taxon>Burkholderiales</taxon>
        <taxon>Oxalobacteraceae</taxon>
        <taxon>Noviherbaspirillum</taxon>
    </lineage>
</organism>
<dbReference type="Gene3D" id="1.10.10.10">
    <property type="entry name" value="Winged helix-like DNA-binding domain superfamily/Winged helix DNA-binding domain"/>
    <property type="match status" value="1"/>
</dbReference>
<evidence type="ECO:0000256" key="2">
    <source>
        <dbReference type="ARBA" id="ARBA00023125"/>
    </source>
</evidence>
<dbReference type="Proteomes" id="UP000622890">
    <property type="component" value="Unassembled WGS sequence"/>
</dbReference>
<dbReference type="SMART" id="SM00421">
    <property type="entry name" value="HTH_LUXR"/>
    <property type="match status" value="1"/>
</dbReference>
<dbReference type="SMART" id="SM00448">
    <property type="entry name" value="REC"/>
    <property type="match status" value="1"/>
</dbReference>
<dbReference type="InterPro" id="IPR011006">
    <property type="entry name" value="CheY-like_superfamily"/>
</dbReference>
<sequence length="216" mass="23165">MKILIIDDHPMLAAGLISMAREAFPSFHFHTCTTLGEAKEMIAAGGDTPVDLILCDVLLGPENGADLLTYMQSVPGRRIPIVMLSGVTAPATVNSVYQMGAKGFVSKTDNPAVLIEAVKTVLAGGEFFPTRDLNCRSQFLDRALKLTERQRAVLDLAIAGLQNKGIANSLGISEGTVKNYLRSIMSTLAVSTRTQLGVQAARCGYTPRTNVDLTLR</sequence>
<dbReference type="InterPro" id="IPR001789">
    <property type="entry name" value="Sig_transdc_resp-reg_receiver"/>
</dbReference>
<evidence type="ECO:0000313" key="6">
    <source>
        <dbReference type="EMBL" id="MBK4737954.1"/>
    </source>
</evidence>
<dbReference type="PANTHER" id="PTHR45566">
    <property type="entry name" value="HTH-TYPE TRANSCRIPTIONAL REGULATOR YHJB-RELATED"/>
    <property type="match status" value="1"/>
</dbReference>
<dbReference type="Pfam" id="PF00072">
    <property type="entry name" value="Response_reg"/>
    <property type="match status" value="1"/>
</dbReference>
<evidence type="ECO:0000256" key="3">
    <source>
        <dbReference type="PROSITE-ProRule" id="PRU00169"/>
    </source>
</evidence>
<dbReference type="InterPro" id="IPR036388">
    <property type="entry name" value="WH-like_DNA-bd_sf"/>
</dbReference>
<dbReference type="GO" id="GO:0000160">
    <property type="term" value="P:phosphorelay signal transduction system"/>
    <property type="evidence" value="ECO:0007669"/>
    <property type="project" value="InterPro"/>
</dbReference>
<feature type="domain" description="HTH luxR-type" evidence="4">
    <location>
        <begin position="139"/>
        <end position="204"/>
    </location>
</feature>
<accession>A0A934T2I5</accession>
<dbReference type="InterPro" id="IPR058245">
    <property type="entry name" value="NreC/VraR/RcsB-like_REC"/>
</dbReference>